<dbReference type="FunFam" id="1.10.600.10:FF:000007">
    <property type="entry name" value="Isoprene synthase, chloroplastic"/>
    <property type="match status" value="1"/>
</dbReference>
<proteinExistence type="predicted"/>
<dbReference type="AlphaFoldDB" id="A0A8T0NEP3"/>
<dbReference type="InterPro" id="IPR001906">
    <property type="entry name" value="Terpene_synth_N"/>
</dbReference>
<accession>A0A8T0NEP3</accession>
<feature type="domain" description="Terpene synthase metal-binding" evidence="6">
    <location>
        <begin position="283"/>
        <end position="522"/>
    </location>
</feature>
<dbReference type="EMBL" id="CM029053">
    <property type="protein sequence ID" value="KAG2547603.1"/>
    <property type="molecule type" value="Genomic_DNA"/>
</dbReference>
<evidence type="ECO:0000259" key="5">
    <source>
        <dbReference type="Pfam" id="PF01397"/>
    </source>
</evidence>
<dbReference type="InterPro" id="IPR008930">
    <property type="entry name" value="Terpenoid_cyclase/PrenylTrfase"/>
</dbReference>
<comment type="cofactor">
    <cofactor evidence="1">
        <name>Mn(2+)</name>
        <dbReference type="ChEBI" id="CHEBI:29035"/>
    </cofactor>
</comment>
<feature type="domain" description="Terpene synthase N-terminal" evidence="5">
    <location>
        <begin position="73"/>
        <end position="225"/>
    </location>
</feature>
<dbReference type="PANTHER" id="PTHR31225">
    <property type="entry name" value="OS04G0344100 PROTEIN-RELATED"/>
    <property type="match status" value="1"/>
</dbReference>
<organism evidence="7 8">
    <name type="scientific">Panicum virgatum</name>
    <name type="common">Blackwell switchgrass</name>
    <dbReference type="NCBI Taxonomy" id="38727"/>
    <lineage>
        <taxon>Eukaryota</taxon>
        <taxon>Viridiplantae</taxon>
        <taxon>Streptophyta</taxon>
        <taxon>Embryophyta</taxon>
        <taxon>Tracheophyta</taxon>
        <taxon>Spermatophyta</taxon>
        <taxon>Magnoliopsida</taxon>
        <taxon>Liliopsida</taxon>
        <taxon>Poales</taxon>
        <taxon>Poaceae</taxon>
        <taxon>PACMAD clade</taxon>
        <taxon>Panicoideae</taxon>
        <taxon>Panicodae</taxon>
        <taxon>Paniceae</taxon>
        <taxon>Panicinae</taxon>
        <taxon>Panicum</taxon>
        <taxon>Panicum sect. Hiantes</taxon>
    </lineage>
</organism>
<comment type="cofactor">
    <cofactor evidence="2">
        <name>Mg(2+)</name>
        <dbReference type="ChEBI" id="CHEBI:18420"/>
    </cofactor>
</comment>
<dbReference type="InterPro" id="IPR036965">
    <property type="entry name" value="Terpene_synth_N_sf"/>
</dbReference>
<keyword evidence="4" id="KW-0460">Magnesium</keyword>
<keyword evidence="8" id="KW-1185">Reference proteome</keyword>
<reference evidence="7" key="1">
    <citation type="submission" date="2020-05" db="EMBL/GenBank/DDBJ databases">
        <title>WGS assembly of Panicum virgatum.</title>
        <authorList>
            <person name="Lovell J.T."/>
            <person name="Jenkins J."/>
            <person name="Shu S."/>
            <person name="Juenger T.E."/>
            <person name="Schmutz J."/>
        </authorList>
    </citation>
    <scope>NUCLEOTIDE SEQUENCE</scope>
    <source>
        <strain evidence="7">AP13</strain>
    </source>
</reference>
<gene>
    <name evidence="7" type="ORF">PVAP13_9KG112900</name>
</gene>
<dbReference type="SUPFAM" id="SSF48576">
    <property type="entry name" value="Terpenoid synthases"/>
    <property type="match status" value="1"/>
</dbReference>
<dbReference type="GO" id="GO:0016102">
    <property type="term" value="P:diterpenoid biosynthetic process"/>
    <property type="evidence" value="ECO:0007669"/>
    <property type="project" value="InterPro"/>
</dbReference>
<sequence>MSLKVTAGWPAAAATGRSSRRHKLWCLSAAESPDHQQPRRRSANYRPSSWDYDALLSLKGGGGGRDLVCQFSHDQLKNSVKDMLLGKSEESSCKATLIGTMQRLGISYHFEEDIRNILSSISMEIANDRRVDDVASIALKFRLLRENGFSADPGLLLKHDTYAKQCSKGTLQRDVNRFLSINEASYLAFRGEEMLDLARKFSTKALKDLMPSMPPHTRKRVAHALDLPLHWMAPRLETRWFIDHCAGDIGLHPLLLQFAKVDFDNVQRAHQEELARLTKWWRDIGLCDKLTFSRDRLMECFHYANGIVWEPKHGACREMLARVANLIIHLDDVYDVYGTLDELILFTDAIGRWDENPCEKLPEYMKELYSVIYDTTNEVAENILKIHGCSMHSVLGKAWHDISVSFLLEAKWHHGSYRPTLREYLDNGVVSCSAPLLLLHAFPMLNSELNARTFSLIQSNPRLLQSASLVLRLCNDSATHSQAELQRGDAPSSIAIHMSESGATEQDSRKAMEDLIMEAWKTINQEAFGSCKFARPFAKACVNLARISQCVYHRGDGFGEPSDVKRKQINDLFLEPAYS</sequence>
<dbReference type="SFLD" id="SFLDS00005">
    <property type="entry name" value="Isoprenoid_Synthase_Type_I"/>
    <property type="match status" value="1"/>
</dbReference>
<dbReference type="InterPro" id="IPR050148">
    <property type="entry name" value="Terpene_synthase-like"/>
</dbReference>
<dbReference type="Gene3D" id="1.50.10.130">
    <property type="entry name" value="Terpene synthase, N-terminal domain"/>
    <property type="match status" value="1"/>
</dbReference>
<dbReference type="InterPro" id="IPR044814">
    <property type="entry name" value="Terpene_cyclase_plant_C1"/>
</dbReference>
<evidence type="ECO:0000256" key="4">
    <source>
        <dbReference type="ARBA" id="ARBA00022842"/>
    </source>
</evidence>
<dbReference type="GO" id="GO:0000287">
    <property type="term" value="F:magnesium ion binding"/>
    <property type="evidence" value="ECO:0007669"/>
    <property type="project" value="InterPro"/>
</dbReference>
<protein>
    <submittedName>
        <fullName evidence="7">Uncharacterized protein</fullName>
    </submittedName>
</protein>
<dbReference type="PANTHER" id="PTHR31225:SF252">
    <property type="entry name" value="TERPENE SYNTHASE 12-RELATED"/>
    <property type="match status" value="1"/>
</dbReference>
<name>A0A8T0NEP3_PANVG</name>
<dbReference type="Pfam" id="PF01397">
    <property type="entry name" value="Terpene_synth"/>
    <property type="match status" value="1"/>
</dbReference>
<dbReference type="InterPro" id="IPR034741">
    <property type="entry name" value="Terpene_cyclase-like_1_C"/>
</dbReference>
<dbReference type="Gene3D" id="1.10.600.10">
    <property type="entry name" value="Farnesyl Diphosphate Synthase"/>
    <property type="match status" value="1"/>
</dbReference>
<dbReference type="InterPro" id="IPR005630">
    <property type="entry name" value="Terpene_synthase_metal-bd"/>
</dbReference>
<dbReference type="Pfam" id="PF03936">
    <property type="entry name" value="Terpene_synth_C"/>
    <property type="match status" value="1"/>
</dbReference>
<dbReference type="OrthoDB" id="746449at2759"/>
<dbReference type="SFLD" id="SFLDG01019">
    <property type="entry name" value="Terpene_Cyclase_Like_1_C_Termi"/>
    <property type="match status" value="1"/>
</dbReference>
<dbReference type="Proteomes" id="UP000823388">
    <property type="component" value="Chromosome 9K"/>
</dbReference>
<evidence type="ECO:0000313" key="7">
    <source>
        <dbReference type="EMBL" id="KAG2547603.1"/>
    </source>
</evidence>
<evidence type="ECO:0000256" key="1">
    <source>
        <dbReference type="ARBA" id="ARBA00001936"/>
    </source>
</evidence>
<evidence type="ECO:0000256" key="3">
    <source>
        <dbReference type="ARBA" id="ARBA00022723"/>
    </source>
</evidence>
<evidence type="ECO:0000259" key="6">
    <source>
        <dbReference type="Pfam" id="PF03936"/>
    </source>
</evidence>
<keyword evidence="3" id="KW-0479">Metal-binding</keyword>
<dbReference type="CDD" id="cd00684">
    <property type="entry name" value="Terpene_cyclase_plant_C1"/>
    <property type="match status" value="1"/>
</dbReference>
<evidence type="ECO:0000313" key="8">
    <source>
        <dbReference type="Proteomes" id="UP000823388"/>
    </source>
</evidence>
<dbReference type="GO" id="GO:0010333">
    <property type="term" value="F:terpene synthase activity"/>
    <property type="evidence" value="ECO:0007669"/>
    <property type="project" value="InterPro"/>
</dbReference>
<evidence type="ECO:0000256" key="2">
    <source>
        <dbReference type="ARBA" id="ARBA00001946"/>
    </source>
</evidence>
<dbReference type="SUPFAM" id="SSF48239">
    <property type="entry name" value="Terpenoid cyclases/Protein prenyltransferases"/>
    <property type="match status" value="1"/>
</dbReference>
<dbReference type="InterPro" id="IPR008949">
    <property type="entry name" value="Isoprenoid_synthase_dom_sf"/>
</dbReference>
<comment type="caution">
    <text evidence="7">The sequence shown here is derived from an EMBL/GenBank/DDBJ whole genome shotgun (WGS) entry which is preliminary data.</text>
</comment>